<organism evidence="1 2">
    <name type="scientific">Phytophthora cactorum</name>
    <dbReference type="NCBI Taxonomy" id="29920"/>
    <lineage>
        <taxon>Eukaryota</taxon>
        <taxon>Sar</taxon>
        <taxon>Stramenopiles</taxon>
        <taxon>Oomycota</taxon>
        <taxon>Peronosporomycetes</taxon>
        <taxon>Peronosporales</taxon>
        <taxon>Peronosporaceae</taxon>
        <taxon>Phytophthora</taxon>
    </lineage>
</organism>
<evidence type="ECO:0000313" key="2">
    <source>
        <dbReference type="Proteomes" id="UP000688947"/>
    </source>
</evidence>
<gene>
    <name evidence="1" type="ORF">JG687_00010177</name>
</gene>
<sequence>MEEVFLNAAGRGDLYVMECLFNLDCNFKSFLEKTLRKDSARTLPYQPRLDRGQP</sequence>
<dbReference type="EMBL" id="JAENGZ010000564">
    <property type="protein sequence ID" value="KAG6957150.1"/>
    <property type="molecule type" value="Genomic_DNA"/>
</dbReference>
<comment type="caution">
    <text evidence="1">The sequence shown here is derived from an EMBL/GenBank/DDBJ whole genome shotgun (WGS) entry which is preliminary data.</text>
</comment>
<dbReference type="AlphaFoldDB" id="A0A8T1U7W6"/>
<proteinExistence type="predicted"/>
<dbReference type="OrthoDB" id="10494366at2759"/>
<name>A0A8T1U7W6_9STRA</name>
<dbReference type="Proteomes" id="UP000688947">
    <property type="component" value="Unassembled WGS sequence"/>
</dbReference>
<accession>A0A8T1U7W6</accession>
<reference evidence="1" key="1">
    <citation type="submission" date="2021-01" db="EMBL/GenBank/DDBJ databases">
        <title>Phytophthora aleatoria, a newly-described species from Pinus radiata is distinct from Phytophthora cactorum isolates based on comparative genomics.</title>
        <authorList>
            <person name="Mcdougal R."/>
            <person name="Panda P."/>
            <person name="Williams N."/>
            <person name="Studholme D.J."/>
        </authorList>
    </citation>
    <scope>NUCLEOTIDE SEQUENCE</scope>
    <source>
        <strain evidence="1">NZFS 3830</strain>
    </source>
</reference>
<evidence type="ECO:0000313" key="1">
    <source>
        <dbReference type="EMBL" id="KAG6957150.1"/>
    </source>
</evidence>
<protein>
    <submittedName>
        <fullName evidence="1">Uncharacterized protein</fullName>
    </submittedName>
</protein>